<dbReference type="CDD" id="cd06588">
    <property type="entry name" value="PhnB_like"/>
    <property type="match status" value="1"/>
</dbReference>
<keyword evidence="3" id="KW-1185">Reference proteome</keyword>
<name>A0A7T8B984_9SPIR</name>
<evidence type="ECO:0000313" key="2">
    <source>
        <dbReference type="EMBL" id="QQO07685.1"/>
    </source>
</evidence>
<dbReference type="SUPFAM" id="SSF54593">
    <property type="entry name" value="Glyoxalase/Bleomycin resistance protein/Dihydroxybiphenyl dioxygenase"/>
    <property type="match status" value="1"/>
</dbReference>
<sequence length="141" mass="16122">MLFELFINFDGNCREALEFYANVFKKEAQNLMTYDQAPANPDYPLQETDRNKIMYASIRFDNMLAMFMDVSEGMPFTKGTNISPTLSMDSKEEVARIFQGLAEGGTVETDLRKTFFSECYGSVTDKFGINWQLLQMTPKAT</sequence>
<dbReference type="InterPro" id="IPR029068">
    <property type="entry name" value="Glyas_Bleomycin-R_OHBP_Dase"/>
</dbReference>
<dbReference type="Proteomes" id="UP000595917">
    <property type="component" value="Chromosome"/>
</dbReference>
<dbReference type="PANTHER" id="PTHR33990">
    <property type="entry name" value="PROTEIN YJDN-RELATED"/>
    <property type="match status" value="1"/>
</dbReference>
<dbReference type="RefSeq" id="WP_215624991.1">
    <property type="nucleotide sequence ID" value="NZ_CP067089.2"/>
</dbReference>
<dbReference type="KEGG" id="bhc:JFL75_12090"/>
<dbReference type="Pfam" id="PF06983">
    <property type="entry name" value="3-dmu-9_3-mt"/>
    <property type="match status" value="1"/>
</dbReference>
<reference evidence="2" key="1">
    <citation type="submission" date="2021-01" db="EMBL/GenBank/DDBJ databases">
        <title>Description of Breznakiella homolactica.</title>
        <authorList>
            <person name="Song Y."/>
            <person name="Brune A."/>
        </authorList>
    </citation>
    <scope>NUCLEOTIDE SEQUENCE</scope>
    <source>
        <strain evidence="2">RmG30</strain>
    </source>
</reference>
<dbReference type="InterPro" id="IPR028973">
    <property type="entry name" value="PhnB-like"/>
</dbReference>
<gene>
    <name evidence="2" type="ORF">JFL75_12090</name>
</gene>
<feature type="domain" description="PhnB-like" evidence="1">
    <location>
        <begin position="6"/>
        <end position="133"/>
    </location>
</feature>
<accession>A0A7T8B984</accession>
<dbReference type="AlphaFoldDB" id="A0A7T8B984"/>
<protein>
    <submittedName>
        <fullName evidence="2">VOC family protein</fullName>
    </submittedName>
</protein>
<dbReference type="PANTHER" id="PTHR33990:SF1">
    <property type="entry name" value="PROTEIN YJDN"/>
    <property type="match status" value="1"/>
</dbReference>
<evidence type="ECO:0000259" key="1">
    <source>
        <dbReference type="Pfam" id="PF06983"/>
    </source>
</evidence>
<evidence type="ECO:0000313" key="3">
    <source>
        <dbReference type="Proteomes" id="UP000595917"/>
    </source>
</evidence>
<organism evidence="2 3">
    <name type="scientific">Breznakiella homolactica</name>
    <dbReference type="NCBI Taxonomy" id="2798577"/>
    <lineage>
        <taxon>Bacteria</taxon>
        <taxon>Pseudomonadati</taxon>
        <taxon>Spirochaetota</taxon>
        <taxon>Spirochaetia</taxon>
        <taxon>Spirochaetales</taxon>
        <taxon>Breznakiellaceae</taxon>
        <taxon>Breznakiella</taxon>
    </lineage>
</organism>
<dbReference type="Gene3D" id="3.10.180.10">
    <property type="entry name" value="2,3-Dihydroxybiphenyl 1,2-Dioxygenase, domain 1"/>
    <property type="match status" value="1"/>
</dbReference>
<proteinExistence type="predicted"/>
<dbReference type="EMBL" id="CP067089">
    <property type="protein sequence ID" value="QQO07685.1"/>
    <property type="molecule type" value="Genomic_DNA"/>
</dbReference>